<comment type="caution">
    <text evidence="3">The sequence shown here is derived from an EMBL/GenBank/DDBJ whole genome shotgun (WGS) entry which is preliminary data.</text>
</comment>
<feature type="transmembrane region" description="Helical" evidence="1">
    <location>
        <begin position="281"/>
        <end position="300"/>
    </location>
</feature>
<keyword evidence="1" id="KW-1133">Transmembrane helix</keyword>
<reference evidence="3 4" key="1">
    <citation type="submission" date="2017-09" db="EMBL/GenBank/DDBJ databases">
        <title>The Catabolism of 3,6-Dichlorosalicylic acid is Initiated by the Cytochrome P450 Monooxygenase DsmABC in Rhizorhabdus dicambivorans Ndbn-20.</title>
        <authorList>
            <person name="Na L."/>
        </authorList>
    </citation>
    <scope>NUCLEOTIDE SEQUENCE [LARGE SCALE GENOMIC DNA]</scope>
    <source>
        <strain evidence="3 4">Ndbn-20m</strain>
    </source>
</reference>
<feature type="transmembrane region" description="Helical" evidence="1">
    <location>
        <begin position="163"/>
        <end position="182"/>
    </location>
</feature>
<sequence length="358" mass="38464">MTGGAQHHYPTLDGMRGVAAIGVLVYHFGDLLPVPLFRAGYLAVDLFFCLSGFVIAHAYEARLRAGMTIGRFALIRLIRLWPLVALGVALGAAQAWLLPATADPALLAATAPVVILLNLLLLPSFVGDGPRLFPANPPHWSLFYEMAVNLAYAALSRRLSNRLLLLLILGGFALFCGGIATLGTANIGWARDQIPFGIGRVTCTFLSGVLLHRCRERLDAPRLAGCWWLALLLTAAALTLPVGSVLRPIFDAMFVLAGGPLLIWLAMAARPPQAALPVLSGLGRLSYPLYALHFPLYLAAAELASRFPSLRGLVAVTAMVIACGGALLLARLYDEPVRRRLTALFIISPQWGSRRPPP</sequence>
<dbReference type="Proteomes" id="UP000218934">
    <property type="component" value="Unassembled WGS sequence"/>
</dbReference>
<keyword evidence="3" id="KW-0012">Acyltransferase</keyword>
<gene>
    <name evidence="3" type="ORF">COO09_16340</name>
</gene>
<dbReference type="RefSeq" id="WP_066968492.1">
    <property type="nucleotide sequence ID" value="NZ_CP023449.1"/>
</dbReference>
<feature type="transmembrane region" description="Helical" evidence="1">
    <location>
        <begin position="39"/>
        <end position="59"/>
    </location>
</feature>
<organism evidence="3 4">
    <name type="scientific">Rhizorhabdus dicambivorans</name>
    <dbReference type="NCBI Taxonomy" id="1850238"/>
    <lineage>
        <taxon>Bacteria</taxon>
        <taxon>Pseudomonadati</taxon>
        <taxon>Pseudomonadota</taxon>
        <taxon>Alphaproteobacteria</taxon>
        <taxon>Sphingomonadales</taxon>
        <taxon>Sphingomonadaceae</taxon>
        <taxon>Rhizorhabdus</taxon>
    </lineage>
</organism>
<keyword evidence="4" id="KW-1185">Reference proteome</keyword>
<evidence type="ECO:0000259" key="2">
    <source>
        <dbReference type="Pfam" id="PF01757"/>
    </source>
</evidence>
<feature type="domain" description="Acyltransferase 3" evidence="2">
    <location>
        <begin position="11"/>
        <end position="328"/>
    </location>
</feature>
<dbReference type="GO" id="GO:0016747">
    <property type="term" value="F:acyltransferase activity, transferring groups other than amino-acyl groups"/>
    <property type="evidence" value="ECO:0007669"/>
    <property type="project" value="InterPro"/>
</dbReference>
<feature type="transmembrane region" description="Helical" evidence="1">
    <location>
        <begin position="105"/>
        <end position="126"/>
    </location>
</feature>
<accession>A0A2A4FU63</accession>
<dbReference type="PANTHER" id="PTHR23028">
    <property type="entry name" value="ACETYLTRANSFERASE"/>
    <property type="match status" value="1"/>
</dbReference>
<dbReference type="Pfam" id="PF01757">
    <property type="entry name" value="Acyl_transf_3"/>
    <property type="match status" value="1"/>
</dbReference>
<dbReference type="EMBL" id="NWUF01000017">
    <property type="protein sequence ID" value="PCE41244.1"/>
    <property type="molecule type" value="Genomic_DNA"/>
</dbReference>
<keyword evidence="3" id="KW-0808">Transferase</keyword>
<evidence type="ECO:0000256" key="1">
    <source>
        <dbReference type="SAM" id="Phobius"/>
    </source>
</evidence>
<dbReference type="InterPro" id="IPR050879">
    <property type="entry name" value="Acyltransferase_3"/>
</dbReference>
<proteinExistence type="predicted"/>
<dbReference type="AlphaFoldDB" id="A0A2A4FU63"/>
<keyword evidence="1" id="KW-0472">Membrane</keyword>
<feature type="transmembrane region" description="Helical" evidence="1">
    <location>
        <begin position="249"/>
        <end position="269"/>
    </location>
</feature>
<dbReference type="InterPro" id="IPR002656">
    <property type="entry name" value="Acyl_transf_3_dom"/>
</dbReference>
<feature type="transmembrane region" description="Helical" evidence="1">
    <location>
        <begin position="223"/>
        <end position="243"/>
    </location>
</feature>
<keyword evidence="1" id="KW-0812">Transmembrane</keyword>
<protein>
    <submittedName>
        <fullName evidence="3">Acyltransferase</fullName>
    </submittedName>
</protein>
<feature type="transmembrane region" description="Helical" evidence="1">
    <location>
        <begin position="312"/>
        <end position="330"/>
    </location>
</feature>
<evidence type="ECO:0000313" key="4">
    <source>
        <dbReference type="Proteomes" id="UP000218934"/>
    </source>
</evidence>
<name>A0A2A4FU63_9SPHN</name>
<feature type="transmembrane region" description="Helical" evidence="1">
    <location>
        <begin position="194"/>
        <end position="211"/>
    </location>
</feature>
<dbReference type="KEGG" id="rdi:CMV14_08370"/>
<dbReference type="PANTHER" id="PTHR23028:SF134">
    <property type="entry name" value="PUTATIVE (AFU_ORTHOLOGUE AFUA_4G08520)-RELATED"/>
    <property type="match status" value="1"/>
</dbReference>
<feature type="transmembrane region" description="Helical" evidence="1">
    <location>
        <begin position="80"/>
        <end position="99"/>
    </location>
</feature>
<evidence type="ECO:0000313" key="3">
    <source>
        <dbReference type="EMBL" id="PCE41244.1"/>
    </source>
</evidence>
<dbReference type="OrthoDB" id="9796461at2"/>